<dbReference type="KEGG" id="dbc:MFMK1_002434"/>
<gene>
    <name evidence="1" type="ORF">MFMK1_002434</name>
</gene>
<protein>
    <submittedName>
        <fullName evidence="1">Uncharacterized protein</fullName>
    </submittedName>
</protein>
<evidence type="ECO:0000313" key="2">
    <source>
        <dbReference type="Proteomes" id="UP001329915"/>
    </source>
</evidence>
<sequence>MQLTQVIAVYLAEKEGEQRAEFPDIERGMKVFQDYLNDWTAVPVAKVTQISAMHFQEFFGWWYIRKCRPTPAMARHLLMVMEDFCNFVLRRYDVNLLPIYRPVLDELKEALPRVLTLQSAISPIKSQEYLRYAVASYGEEGAKRMGAIGDYEDIIADYMKVVDLGEGTDICLRTLTDNYDIGPITIPLEAARLVREGDVIYLEVGEKEGAWEIIDSGFAYPWVPVDLS</sequence>
<dbReference type="RefSeq" id="WP_366922006.1">
    <property type="nucleotide sequence ID" value="NZ_CP121694.1"/>
</dbReference>
<keyword evidence="2" id="KW-1185">Reference proteome</keyword>
<evidence type="ECO:0000313" key="1">
    <source>
        <dbReference type="EMBL" id="WRO22597.1"/>
    </source>
</evidence>
<organism evidence="1 2">
    <name type="scientific">Metallumcola ferriviriculae</name>
    <dbReference type="NCBI Taxonomy" id="3039180"/>
    <lineage>
        <taxon>Bacteria</taxon>
        <taxon>Bacillati</taxon>
        <taxon>Bacillota</taxon>
        <taxon>Clostridia</taxon>
        <taxon>Neomoorellales</taxon>
        <taxon>Desulfitibacteraceae</taxon>
        <taxon>Metallumcola</taxon>
    </lineage>
</organism>
<dbReference type="AlphaFoldDB" id="A0AAU0UQX2"/>
<proteinExistence type="predicted"/>
<dbReference type="Proteomes" id="UP001329915">
    <property type="component" value="Chromosome"/>
</dbReference>
<accession>A0AAU0UQX2</accession>
<reference evidence="1 2" key="1">
    <citation type="submission" date="2023-04" db="EMBL/GenBank/DDBJ databases">
        <authorList>
            <person name="Hsu D."/>
        </authorList>
    </citation>
    <scope>NUCLEOTIDE SEQUENCE [LARGE SCALE GENOMIC DNA]</scope>
    <source>
        <strain evidence="1 2">MK1</strain>
    </source>
</reference>
<dbReference type="EMBL" id="CP121694">
    <property type="protein sequence ID" value="WRO22597.1"/>
    <property type="molecule type" value="Genomic_DNA"/>
</dbReference>
<name>A0AAU0UQX2_9FIRM</name>